<dbReference type="InterPro" id="IPR002018">
    <property type="entry name" value="CarbesteraseB"/>
</dbReference>
<dbReference type="GO" id="GO:0003990">
    <property type="term" value="F:acetylcholinesterase activity"/>
    <property type="evidence" value="ECO:0007669"/>
    <property type="project" value="TreeGrafter"/>
</dbReference>
<dbReference type="SUPFAM" id="SSF53474">
    <property type="entry name" value="alpha/beta-Hydrolases"/>
    <property type="match status" value="1"/>
</dbReference>
<feature type="domain" description="Carboxylesterase type B" evidence="3">
    <location>
        <begin position="145"/>
        <end position="190"/>
    </location>
</feature>
<accession>A0A927F2T3</accession>
<organism evidence="4 5">
    <name type="scientific">Streptomyces chumphonensis</name>
    <dbReference type="NCBI Taxonomy" id="1214925"/>
    <lineage>
        <taxon>Bacteria</taxon>
        <taxon>Bacillati</taxon>
        <taxon>Actinomycetota</taxon>
        <taxon>Actinomycetes</taxon>
        <taxon>Kitasatosporales</taxon>
        <taxon>Streptomycetaceae</taxon>
        <taxon>Streptomyces</taxon>
    </lineage>
</organism>
<dbReference type="GO" id="GO:0019695">
    <property type="term" value="P:choline metabolic process"/>
    <property type="evidence" value="ECO:0007669"/>
    <property type="project" value="TreeGrafter"/>
</dbReference>
<evidence type="ECO:0000259" key="3">
    <source>
        <dbReference type="Pfam" id="PF00135"/>
    </source>
</evidence>
<dbReference type="InterPro" id="IPR050654">
    <property type="entry name" value="AChE-related_enzymes"/>
</dbReference>
<dbReference type="GO" id="GO:0006581">
    <property type="term" value="P:acetylcholine catabolic process"/>
    <property type="evidence" value="ECO:0007669"/>
    <property type="project" value="TreeGrafter"/>
</dbReference>
<name>A0A927F2T3_9ACTN</name>
<feature type="signal peptide" evidence="2">
    <location>
        <begin position="1"/>
        <end position="25"/>
    </location>
</feature>
<dbReference type="EMBL" id="JACXYU010000013">
    <property type="protein sequence ID" value="MBD3933965.1"/>
    <property type="molecule type" value="Genomic_DNA"/>
</dbReference>
<evidence type="ECO:0000313" key="4">
    <source>
        <dbReference type="EMBL" id="MBD3933965.1"/>
    </source>
</evidence>
<dbReference type="PANTHER" id="PTHR43918:SF4">
    <property type="entry name" value="CARBOXYLIC ESTER HYDROLASE"/>
    <property type="match status" value="1"/>
</dbReference>
<dbReference type="Proteomes" id="UP000632289">
    <property type="component" value="Unassembled WGS sequence"/>
</dbReference>
<keyword evidence="1" id="KW-0378">Hydrolase</keyword>
<dbReference type="RefSeq" id="WP_191211267.1">
    <property type="nucleotide sequence ID" value="NZ_BAABKL010000009.1"/>
</dbReference>
<reference evidence="4" key="1">
    <citation type="submission" date="2020-09" db="EMBL/GenBank/DDBJ databases">
        <title>Secondary metabolite and genome analysis of marine Streptomyces chumphonensis KK1-2T.</title>
        <authorList>
            <person name="Phongsopitanun W."/>
            <person name="Kanchanasin P."/>
            <person name="Pittayakhajonwut P."/>
            <person name="Suwanborirux K."/>
            <person name="Tanasupawat S."/>
        </authorList>
    </citation>
    <scope>NUCLEOTIDE SEQUENCE</scope>
    <source>
        <strain evidence="4">KK1-2</strain>
    </source>
</reference>
<evidence type="ECO:0000256" key="2">
    <source>
        <dbReference type="SAM" id="SignalP"/>
    </source>
</evidence>
<evidence type="ECO:0000256" key="1">
    <source>
        <dbReference type="ARBA" id="ARBA00022801"/>
    </source>
</evidence>
<dbReference type="Pfam" id="PF00135">
    <property type="entry name" value="COesterase"/>
    <property type="match status" value="1"/>
</dbReference>
<dbReference type="GO" id="GO:0005615">
    <property type="term" value="C:extracellular space"/>
    <property type="evidence" value="ECO:0007669"/>
    <property type="project" value="TreeGrafter"/>
</dbReference>
<keyword evidence="2" id="KW-0732">Signal</keyword>
<dbReference type="InterPro" id="IPR029058">
    <property type="entry name" value="AB_hydrolase_fold"/>
</dbReference>
<dbReference type="GO" id="GO:0005886">
    <property type="term" value="C:plasma membrane"/>
    <property type="evidence" value="ECO:0007669"/>
    <property type="project" value="TreeGrafter"/>
</dbReference>
<comment type="caution">
    <text evidence="4">The sequence shown here is derived from an EMBL/GenBank/DDBJ whole genome shotgun (WGS) entry which is preliminary data.</text>
</comment>
<protein>
    <submittedName>
        <fullName evidence="4">Carboxylesterase family protein</fullName>
    </submittedName>
</protein>
<sequence>MGTMTMTGAGVAQRMAFGAISAALAAGLLATAGRASGGDPDPSVVRTDQGGLRGEITASARVFHDVPYASPAQEWQGVRDATAARTPCADACGALTVTTPRGVSVGAGLPVDVRLGGSSTAPDDSPADPPDVVLVTVPAGELAAQQAALHWLHRNAVPFGGDPDAITLHGPSAQLCAHLASPDSAYLFAGTRPATGCATAAARGR</sequence>
<proteinExistence type="predicted"/>
<keyword evidence="5" id="KW-1185">Reference proteome</keyword>
<dbReference type="AlphaFoldDB" id="A0A927F2T3"/>
<evidence type="ECO:0000313" key="5">
    <source>
        <dbReference type="Proteomes" id="UP000632289"/>
    </source>
</evidence>
<gene>
    <name evidence="4" type="ORF">IF129_20695</name>
</gene>
<feature type="chain" id="PRO_5037229943" evidence="2">
    <location>
        <begin position="26"/>
        <end position="205"/>
    </location>
</feature>
<dbReference type="PANTHER" id="PTHR43918">
    <property type="entry name" value="ACETYLCHOLINESTERASE"/>
    <property type="match status" value="1"/>
</dbReference>
<dbReference type="Gene3D" id="3.40.50.1820">
    <property type="entry name" value="alpha/beta hydrolase"/>
    <property type="match status" value="1"/>
</dbReference>